<sequence>MTSSSGDSEDLEQVRRRVFLALFVALAVALHAVEFLLPNPLPWFRIGLANILALTALFSYGIQALWIVSLSRIFIGSLLLGSLFSPGFLLSLGGGLFANSIMSLSYKLWQNRIGPIGVSVLGALGHVTGQLVIAWLVVIRHPSIWMLLPFFLLIALISGIINGLAADYLLTSLYKHPAFLKLRASKAGAEETYSEA</sequence>
<dbReference type="AlphaFoldDB" id="A0A1H4AP49"/>
<evidence type="ECO:0000313" key="3">
    <source>
        <dbReference type="Proteomes" id="UP000199409"/>
    </source>
</evidence>
<keyword evidence="1" id="KW-0812">Transmembrane</keyword>
<dbReference type="EMBL" id="FNQN01000005">
    <property type="protein sequence ID" value="SEA37507.1"/>
    <property type="molecule type" value="Genomic_DNA"/>
</dbReference>
<protein>
    <submittedName>
        <fullName evidence="2">Heptaprenyl diphosphate synthase</fullName>
    </submittedName>
</protein>
<keyword evidence="1" id="KW-1133">Transmembrane helix</keyword>
<feature type="transmembrane region" description="Helical" evidence="1">
    <location>
        <begin position="18"/>
        <end position="37"/>
    </location>
</feature>
<feature type="transmembrane region" description="Helical" evidence="1">
    <location>
        <begin position="43"/>
        <end position="66"/>
    </location>
</feature>
<dbReference type="InterPro" id="IPR010898">
    <property type="entry name" value="Hpre_diP_synth_I"/>
</dbReference>
<reference evidence="2 3" key="1">
    <citation type="submission" date="2016-10" db="EMBL/GenBank/DDBJ databases">
        <authorList>
            <person name="de Groot N.N."/>
        </authorList>
    </citation>
    <scope>NUCLEOTIDE SEQUENCE [LARGE SCALE GENOMIC DNA]</scope>
    <source>
        <strain evidence="2 3">DSM 7343</strain>
    </source>
</reference>
<dbReference type="Proteomes" id="UP000199409">
    <property type="component" value="Unassembled WGS sequence"/>
</dbReference>
<dbReference type="Pfam" id="PF07456">
    <property type="entry name" value="Hpre_diP_synt_I"/>
    <property type="match status" value="1"/>
</dbReference>
<feature type="transmembrane region" description="Helical" evidence="1">
    <location>
        <begin position="116"/>
        <end position="138"/>
    </location>
</feature>
<evidence type="ECO:0000256" key="1">
    <source>
        <dbReference type="SAM" id="Phobius"/>
    </source>
</evidence>
<name>A0A1H4AP49_9BACT</name>
<keyword evidence="1" id="KW-0472">Membrane</keyword>
<proteinExistence type="predicted"/>
<feature type="transmembrane region" description="Helical" evidence="1">
    <location>
        <begin position="145"/>
        <end position="165"/>
    </location>
</feature>
<evidence type="ECO:0000313" key="2">
    <source>
        <dbReference type="EMBL" id="SEA37507.1"/>
    </source>
</evidence>
<dbReference type="InterPro" id="IPR014535">
    <property type="entry name" value="Hpre_diP_synt_I"/>
</dbReference>
<dbReference type="RefSeq" id="WP_092347387.1">
    <property type="nucleotide sequence ID" value="NZ_FNQN01000005.1"/>
</dbReference>
<dbReference type="OrthoDB" id="9799095at2"/>
<dbReference type="Gene3D" id="1.10.1760.20">
    <property type="match status" value="1"/>
</dbReference>
<gene>
    <name evidence="2" type="ORF">SAMN05660420_01919</name>
</gene>
<keyword evidence="3" id="KW-1185">Reference proteome</keyword>
<dbReference type="STRING" id="37625.SAMN05660420_01919"/>
<organism evidence="2 3">
    <name type="scientific">Desulfuromusa kysingii</name>
    <dbReference type="NCBI Taxonomy" id="37625"/>
    <lineage>
        <taxon>Bacteria</taxon>
        <taxon>Pseudomonadati</taxon>
        <taxon>Thermodesulfobacteriota</taxon>
        <taxon>Desulfuromonadia</taxon>
        <taxon>Desulfuromonadales</taxon>
        <taxon>Geopsychrobacteraceae</taxon>
        <taxon>Desulfuromusa</taxon>
    </lineage>
</organism>
<dbReference type="PIRSF" id="PIRSF027391">
    <property type="entry name" value="Hpre_diP_synt_I"/>
    <property type="match status" value="1"/>
</dbReference>
<accession>A0A1H4AP49</accession>
<feature type="transmembrane region" description="Helical" evidence="1">
    <location>
        <begin position="73"/>
        <end position="96"/>
    </location>
</feature>